<evidence type="ECO:0000256" key="1">
    <source>
        <dbReference type="ARBA" id="ARBA00004377"/>
    </source>
</evidence>
<feature type="domain" description="AprE-like long alpha-helical hairpin" evidence="10">
    <location>
        <begin position="85"/>
        <end position="274"/>
    </location>
</feature>
<comment type="subcellular location">
    <subcellularLocation>
        <location evidence="1 9">Cell inner membrane</location>
        <topology evidence="1 9">Single-pass membrane protein</topology>
    </subcellularLocation>
</comment>
<evidence type="ECO:0000259" key="10">
    <source>
        <dbReference type="Pfam" id="PF25994"/>
    </source>
</evidence>
<keyword evidence="7" id="KW-1133">Transmembrane helix</keyword>
<name>A0A4U0YSE3_9RHOB</name>
<evidence type="ECO:0000256" key="8">
    <source>
        <dbReference type="ARBA" id="ARBA00023136"/>
    </source>
</evidence>
<evidence type="ECO:0000256" key="7">
    <source>
        <dbReference type="ARBA" id="ARBA00022989"/>
    </source>
</evidence>
<dbReference type="GO" id="GO:0005886">
    <property type="term" value="C:plasma membrane"/>
    <property type="evidence" value="ECO:0007669"/>
    <property type="project" value="UniProtKB-SubCell"/>
</dbReference>
<keyword evidence="6" id="KW-0812">Transmembrane</keyword>
<organism evidence="12 13">
    <name type="scientific">Cereibacter changlensis</name>
    <dbReference type="NCBI Taxonomy" id="402884"/>
    <lineage>
        <taxon>Bacteria</taxon>
        <taxon>Pseudomonadati</taxon>
        <taxon>Pseudomonadota</taxon>
        <taxon>Alphaproteobacteria</taxon>
        <taxon>Rhodobacterales</taxon>
        <taxon>Paracoccaceae</taxon>
        <taxon>Cereibacter</taxon>
    </lineage>
</organism>
<dbReference type="Pfam" id="PF26002">
    <property type="entry name" value="Beta-barrel_AprE"/>
    <property type="match status" value="1"/>
</dbReference>
<dbReference type="InterPro" id="IPR058781">
    <property type="entry name" value="HH_AprE-like"/>
</dbReference>
<dbReference type="AlphaFoldDB" id="A0A4U0YSE3"/>
<evidence type="ECO:0000313" key="13">
    <source>
        <dbReference type="Proteomes" id="UP000306340"/>
    </source>
</evidence>
<dbReference type="GO" id="GO:0015031">
    <property type="term" value="P:protein transport"/>
    <property type="evidence" value="ECO:0007669"/>
    <property type="project" value="InterPro"/>
</dbReference>
<dbReference type="Proteomes" id="UP000306340">
    <property type="component" value="Unassembled WGS sequence"/>
</dbReference>
<evidence type="ECO:0000256" key="5">
    <source>
        <dbReference type="ARBA" id="ARBA00022519"/>
    </source>
</evidence>
<dbReference type="PRINTS" id="PR01490">
    <property type="entry name" value="RTXTOXIND"/>
</dbReference>
<evidence type="ECO:0000259" key="11">
    <source>
        <dbReference type="Pfam" id="PF26002"/>
    </source>
</evidence>
<dbReference type="InterPro" id="IPR058982">
    <property type="entry name" value="Beta-barrel_AprE"/>
</dbReference>
<dbReference type="Gene3D" id="2.40.30.170">
    <property type="match status" value="1"/>
</dbReference>
<evidence type="ECO:0000256" key="3">
    <source>
        <dbReference type="ARBA" id="ARBA00022448"/>
    </source>
</evidence>
<dbReference type="PANTHER" id="PTHR30386">
    <property type="entry name" value="MEMBRANE FUSION SUBUNIT OF EMRAB-TOLC MULTIDRUG EFFLUX PUMP"/>
    <property type="match status" value="1"/>
</dbReference>
<dbReference type="InterPro" id="IPR010129">
    <property type="entry name" value="T1SS_HlyD"/>
</dbReference>
<proteinExistence type="inferred from homology"/>
<accession>A0A4U0YSE3</accession>
<dbReference type="NCBIfam" id="TIGR01843">
    <property type="entry name" value="type_I_hlyD"/>
    <property type="match status" value="1"/>
</dbReference>
<protein>
    <recommendedName>
        <fullName evidence="9">Membrane fusion protein (MFP) family protein</fullName>
    </recommendedName>
</protein>
<evidence type="ECO:0000313" key="12">
    <source>
        <dbReference type="EMBL" id="TKA94585.1"/>
    </source>
</evidence>
<comment type="caution">
    <text evidence="12">The sequence shown here is derived from an EMBL/GenBank/DDBJ whole genome shotgun (WGS) entry which is preliminary data.</text>
</comment>
<evidence type="ECO:0000256" key="9">
    <source>
        <dbReference type="RuleBase" id="RU365093"/>
    </source>
</evidence>
<dbReference type="InterPro" id="IPR050739">
    <property type="entry name" value="MFP"/>
</dbReference>
<reference evidence="12 13" key="1">
    <citation type="submission" date="2019-04" db="EMBL/GenBank/DDBJ databases">
        <title>Crypto-aerobic microbial life in anoxic (sulfidic) marine sediments.</title>
        <authorList>
            <person name="Bhattacharya S."/>
            <person name="Roy C."/>
            <person name="Mondal N."/>
            <person name="Sarkar J."/>
            <person name="Mandal S."/>
            <person name="Rameez M.J."/>
            <person name="Ghosh W."/>
        </authorList>
    </citation>
    <scope>NUCLEOTIDE SEQUENCE [LARGE SCALE GENOMIC DNA]</scope>
    <source>
        <strain evidence="12 13">SBBC</strain>
    </source>
</reference>
<dbReference type="Pfam" id="PF25994">
    <property type="entry name" value="HH_AprE"/>
    <property type="match status" value="1"/>
</dbReference>
<keyword evidence="3 9" id="KW-0813">Transport</keyword>
<sequence length="428" mass="47113">MMTGTRTPLMLGFLTIAVLFGGFGIWSVAARLDGAVIAQGQLQVRENRQVVQHPDGGVVEEILVKDGDSVAAGDLLLRLDGSELRSELAIVEGQLFEMMSRRGRLEAERDDATAIAFPPQLLREAVGHPEVAALMSGQAALFEARIDTLQQETAQIGRRSEQITSQIEGIDAQVVALGTQRALIGQELDIQKILLEQGRTQLNRVLSLEREEARLAGEVGALTAQRAEAESRRTENDLEALRLRKTRREEAISQLRDFGYQELELVERQRALEHRLSRLDIRAPVAGVVLDLATTTPRSVLRAADPALYLVPQDRPLVIMAQVPTVNVDDVRAGQAVQLVFSAFPSRTTPHLEGQVVMVSADALQDQQTGQHYYRVEVEPLPEELAKLAGQRLVPGMPVETYILTGEQTPLAYLTQPLVGYFSRAMRG</sequence>
<gene>
    <name evidence="12" type="ORF">FAZ78_21545</name>
</gene>
<dbReference type="PANTHER" id="PTHR30386:SF17">
    <property type="entry name" value="ALKALINE PROTEASE SECRETION PROTEIN APRE"/>
    <property type="match status" value="1"/>
</dbReference>
<keyword evidence="5 9" id="KW-0997">Cell inner membrane</keyword>
<evidence type="ECO:0000256" key="6">
    <source>
        <dbReference type="ARBA" id="ARBA00022692"/>
    </source>
</evidence>
<comment type="similarity">
    <text evidence="2 9">Belongs to the membrane fusion protein (MFP) (TC 8.A.1) family.</text>
</comment>
<evidence type="ECO:0000256" key="4">
    <source>
        <dbReference type="ARBA" id="ARBA00022475"/>
    </source>
</evidence>
<keyword evidence="8" id="KW-0472">Membrane</keyword>
<dbReference type="Gene3D" id="2.40.50.100">
    <property type="match status" value="1"/>
</dbReference>
<dbReference type="EMBL" id="SWAU01000322">
    <property type="protein sequence ID" value="TKA94585.1"/>
    <property type="molecule type" value="Genomic_DNA"/>
</dbReference>
<evidence type="ECO:0000256" key="2">
    <source>
        <dbReference type="ARBA" id="ARBA00009477"/>
    </source>
</evidence>
<keyword evidence="4 9" id="KW-1003">Cell membrane</keyword>
<feature type="domain" description="AprE-like beta-barrel" evidence="11">
    <location>
        <begin position="317"/>
        <end position="406"/>
    </location>
</feature>